<dbReference type="Pfam" id="PF05603">
    <property type="entry name" value="Hikeshi-like_N"/>
    <property type="match status" value="1"/>
</dbReference>
<dbReference type="OrthoDB" id="10248398at2759"/>
<name>A0A8X6Q2U1_NEPPI</name>
<dbReference type="EMBL" id="BMAW01076877">
    <property type="protein sequence ID" value="GFU03557.1"/>
    <property type="molecule type" value="Genomic_DNA"/>
</dbReference>
<dbReference type="InterPro" id="IPR008493">
    <property type="entry name" value="Hikeshi-like_N"/>
</dbReference>
<reference evidence="2" key="1">
    <citation type="submission" date="2020-08" db="EMBL/GenBank/DDBJ databases">
        <title>Multicomponent nature underlies the extraordinary mechanical properties of spider dragline silk.</title>
        <authorList>
            <person name="Kono N."/>
            <person name="Nakamura H."/>
            <person name="Mori M."/>
            <person name="Yoshida Y."/>
            <person name="Ohtoshi R."/>
            <person name="Malay A.D."/>
            <person name="Moran D.A.P."/>
            <person name="Tomita M."/>
            <person name="Numata K."/>
            <person name="Arakawa K."/>
        </authorList>
    </citation>
    <scope>NUCLEOTIDE SEQUENCE</scope>
</reference>
<feature type="non-terminal residue" evidence="2">
    <location>
        <position position="1"/>
    </location>
</feature>
<sequence length="59" mass="6266">MYAIGCSKSHSCIDKSVQTDFQPLDNTKFATNIVDADSVNHIVVFLTGATPFPDGFGGS</sequence>
<comment type="caution">
    <text evidence="2">The sequence shown here is derived from an EMBL/GenBank/DDBJ whole genome shotgun (WGS) entry which is preliminary data.</text>
</comment>
<evidence type="ECO:0000313" key="3">
    <source>
        <dbReference type="Proteomes" id="UP000887013"/>
    </source>
</evidence>
<accession>A0A8X6Q2U1</accession>
<gene>
    <name evidence="2" type="ORF">NPIL_254841</name>
</gene>
<organism evidence="2 3">
    <name type="scientific">Nephila pilipes</name>
    <name type="common">Giant wood spider</name>
    <name type="synonym">Nephila maculata</name>
    <dbReference type="NCBI Taxonomy" id="299642"/>
    <lineage>
        <taxon>Eukaryota</taxon>
        <taxon>Metazoa</taxon>
        <taxon>Ecdysozoa</taxon>
        <taxon>Arthropoda</taxon>
        <taxon>Chelicerata</taxon>
        <taxon>Arachnida</taxon>
        <taxon>Araneae</taxon>
        <taxon>Araneomorphae</taxon>
        <taxon>Entelegynae</taxon>
        <taxon>Araneoidea</taxon>
        <taxon>Nephilidae</taxon>
        <taxon>Nephila</taxon>
    </lineage>
</organism>
<protein>
    <recommendedName>
        <fullName evidence="1">Hikeshi-like N-terminal domain-containing protein</fullName>
    </recommendedName>
</protein>
<dbReference type="AlphaFoldDB" id="A0A8X6Q2U1"/>
<proteinExistence type="predicted"/>
<evidence type="ECO:0000313" key="2">
    <source>
        <dbReference type="EMBL" id="GFU03557.1"/>
    </source>
</evidence>
<feature type="domain" description="Hikeshi-like N-terminal" evidence="1">
    <location>
        <begin position="15"/>
        <end position="58"/>
    </location>
</feature>
<evidence type="ECO:0000259" key="1">
    <source>
        <dbReference type="Pfam" id="PF05603"/>
    </source>
</evidence>
<dbReference type="Proteomes" id="UP000887013">
    <property type="component" value="Unassembled WGS sequence"/>
</dbReference>
<keyword evidence="3" id="KW-1185">Reference proteome</keyword>